<proteinExistence type="predicted"/>
<organism evidence="1 2">
    <name type="scientific">Cetraspora pellucida</name>
    <dbReference type="NCBI Taxonomy" id="1433469"/>
    <lineage>
        <taxon>Eukaryota</taxon>
        <taxon>Fungi</taxon>
        <taxon>Fungi incertae sedis</taxon>
        <taxon>Mucoromycota</taxon>
        <taxon>Glomeromycotina</taxon>
        <taxon>Glomeromycetes</taxon>
        <taxon>Diversisporales</taxon>
        <taxon>Gigasporaceae</taxon>
        <taxon>Cetraspora</taxon>
    </lineage>
</organism>
<sequence length="332" mass="37247">MMHPYFVASLIVGGAVVCYTAYILYKEFTEVPQFVFNDGPKTDRDSKWRSGQTNGYQSSDDESLSIVGSEEKSGIRRRRRSKGKSRRNLSNKSHSDDEQELLDRLSYLNAVEQEIERKKLQLANEERILSEREREVEKRRQNLSHSTRSSRSSSHSDLWQSINSPIGATHSNHSTISTSTVDDDQPLIIGIPDFNSLNTAPPTVKTTSSVSEEHNSLSDSIAHAILTQDLSHISLQQQMSEINPTFLIPDSYLVASNPTISSKQNPHNSIQESEQPQQKQLIRSDVLPDQPPSLLKSVPTEETWSEIGSVISENIGSIMSSVVDIDMENIEH</sequence>
<evidence type="ECO:0000313" key="2">
    <source>
        <dbReference type="Proteomes" id="UP000789366"/>
    </source>
</evidence>
<evidence type="ECO:0000313" key="1">
    <source>
        <dbReference type="EMBL" id="CAG8612788.1"/>
    </source>
</evidence>
<keyword evidence="2" id="KW-1185">Reference proteome</keyword>
<dbReference type="EMBL" id="CAJVPW010010193">
    <property type="protein sequence ID" value="CAG8612788.1"/>
    <property type="molecule type" value="Genomic_DNA"/>
</dbReference>
<name>A0ACA9MWA9_9GLOM</name>
<accession>A0ACA9MWA9</accession>
<reference evidence="1" key="1">
    <citation type="submission" date="2021-06" db="EMBL/GenBank/DDBJ databases">
        <authorList>
            <person name="Kallberg Y."/>
            <person name="Tangrot J."/>
            <person name="Rosling A."/>
        </authorList>
    </citation>
    <scope>NUCLEOTIDE SEQUENCE</scope>
    <source>
        <strain evidence="1">28 12/20/2015</strain>
    </source>
</reference>
<protein>
    <submittedName>
        <fullName evidence="1">1555_t:CDS:1</fullName>
    </submittedName>
</protein>
<gene>
    <name evidence="1" type="ORF">SPELUC_LOCUS7560</name>
</gene>
<dbReference type="Proteomes" id="UP000789366">
    <property type="component" value="Unassembled WGS sequence"/>
</dbReference>
<comment type="caution">
    <text evidence="1">The sequence shown here is derived from an EMBL/GenBank/DDBJ whole genome shotgun (WGS) entry which is preliminary data.</text>
</comment>